<dbReference type="AlphaFoldDB" id="A0AAW6TYM2"/>
<sequence length="545" mass="61198">MTTEWRRCFTLCGAGHAILLAWGLCVLVLGMAGGCSREHYKAKADEEVYKIIENKWQDDFGQVANYRIQDADPNEVAVLEVVPPGGVLSLAEAVEIATRYSREYQSQKESLYLAALDLTLTRHRYAPQWFGTFDATYARNAAGEDITAGASGGVNQTFLFANGLQMTSGLAVDWARFLTGDPQTTLGSVLTSTLAFPLLGSGAGLSAWENLTQAERNVLYRIRTFNRYRQTFVVSIISDYYRVLQQRETVSIQEASYRRLVESTNQLRMEVEVGQRPAYDLGEAEQRLLSAEQSLVSARQRYEQTLDRFKIRLALPSDAHVSLDPNELTMLADLGISQPEYTEADATELALTRRLDLANTRDGLYDAERKLELAAKGLGVQLNLIGSANVASEPETKFASLQFDEGRYQLGLEADLPLDRKAERNAYRESLITVQQRYRNYDEQVDEIKLGVRQAYRDLAETAESYRIQQIGLNLAQRRVEVEKLSLQYGRGTVRLLLDSEDALVRAQNDVLGALVDHMIAKLSFFRDIGVLQVRPDGMWEQTAQ</sequence>
<evidence type="ECO:0000313" key="3">
    <source>
        <dbReference type="Proteomes" id="UP001431776"/>
    </source>
</evidence>
<organism evidence="2 3">
    <name type="scientific">Anaerobaca lacustris</name>
    <dbReference type="NCBI Taxonomy" id="3044600"/>
    <lineage>
        <taxon>Bacteria</taxon>
        <taxon>Pseudomonadati</taxon>
        <taxon>Planctomycetota</taxon>
        <taxon>Phycisphaerae</taxon>
        <taxon>Sedimentisphaerales</taxon>
        <taxon>Anaerobacaceae</taxon>
        <taxon>Anaerobaca</taxon>
    </lineage>
</organism>
<comment type="caution">
    <text evidence="2">The sequence shown here is derived from an EMBL/GenBank/DDBJ whole genome shotgun (WGS) entry which is preliminary data.</text>
</comment>
<comment type="similarity">
    <text evidence="1">Belongs to the outer membrane factor (OMF) (TC 1.B.17) family.</text>
</comment>
<proteinExistence type="inferred from homology"/>
<dbReference type="Pfam" id="PF02321">
    <property type="entry name" value="OEP"/>
    <property type="match status" value="1"/>
</dbReference>
<dbReference type="RefSeq" id="WP_349246242.1">
    <property type="nucleotide sequence ID" value="NZ_JASCXX010000025.1"/>
</dbReference>
<dbReference type="EMBL" id="JASCXX010000025">
    <property type="protein sequence ID" value="MDI6450833.1"/>
    <property type="molecule type" value="Genomic_DNA"/>
</dbReference>
<protein>
    <submittedName>
        <fullName evidence="2">TolC family protein</fullName>
    </submittedName>
</protein>
<evidence type="ECO:0000256" key="1">
    <source>
        <dbReference type="ARBA" id="ARBA00007613"/>
    </source>
</evidence>
<reference evidence="2" key="1">
    <citation type="submission" date="2023-05" db="EMBL/GenBank/DDBJ databases">
        <title>Anaerotaeda fermentans gen. nov., sp. nov., a novel anaerobic planctomycete of the new family within the order Sedimentisphaerales isolated from Taman Peninsula, Russia.</title>
        <authorList>
            <person name="Khomyakova M.A."/>
            <person name="Merkel A.Y."/>
            <person name="Slobodkin A.I."/>
        </authorList>
    </citation>
    <scope>NUCLEOTIDE SEQUENCE</scope>
    <source>
        <strain evidence="2">M17dextr</strain>
    </source>
</reference>
<dbReference type="Gene3D" id="1.20.1600.10">
    <property type="entry name" value="Outer membrane efflux proteins (OEP)"/>
    <property type="match status" value="1"/>
</dbReference>
<evidence type="ECO:0000313" key="2">
    <source>
        <dbReference type="EMBL" id="MDI6450833.1"/>
    </source>
</evidence>
<accession>A0AAW6TYM2</accession>
<dbReference type="SUPFAM" id="SSF56954">
    <property type="entry name" value="Outer membrane efflux proteins (OEP)"/>
    <property type="match status" value="1"/>
</dbReference>
<gene>
    <name evidence="2" type="ORF">QJ522_17370</name>
</gene>
<name>A0AAW6TYM2_9BACT</name>
<dbReference type="Proteomes" id="UP001431776">
    <property type="component" value="Unassembled WGS sequence"/>
</dbReference>
<dbReference type="PROSITE" id="PS51257">
    <property type="entry name" value="PROKAR_LIPOPROTEIN"/>
    <property type="match status" value="1"/>
</dbReference>
<dbReference type="InterPro" id="IPR010131">
    <property type="entry name" value="MdtP/NodT-like"/>
</dbReference>
<dbReference type="GO" id="GO:0015562">
    <property type="term" value="F:efflux transmembrane transporter activity"/>
    <property type="evidence" value="ECO:0007669"/>
    <property type="project" value="InterPro"/>
</dbReference>
<keyword evidence="3" id="KW-1185">Reference proteome</keyword>
<dbReference type="InterPro" id="IPR003423">
    <property type="entry name" value="OMP_efflux"/>
</dbReference>
<dbReference type="PANTHER" id="PTHR30203:SF33">
    <property type="entry name" value="BLR4455 PROTEIN"/>
    <property type="match status" value="1"/>
</dbReference>
<dbReference type="PANTHER" id="PTHR30203">
    <property type="entry name" value="OUTER MEMBRANE CATION EFFLUX PROTEIN"/>
    <property type="match status" value="1"/>
</dbReference>